<sequence>MEVEKLHSSADQTLSPIKQIRNPKRNTQTRHFTQSRHQTDTFMPLETIIHGGLFLNPPISLSSSLPPFPNLYPFQQQRLQPPLLPLPASRTFHSLPPSTQGRSGHSLSPTIRKHCNKRKEQVTPPKKSPPSKQSNGTSRKNSNPKQDLEEAAIRKASEVVSESFVDGSTKRWGPDPENLPRMTLGDCNKEDEMKKLSGLVFSLSPPPSSLPLPKFSIRPKISCTVQATGRGVDAGATDNLCRFLRLQ</sequence>
<evidence type="ECO:0000313" key="3">
    <source>
        <dbReference type="Proteomes" id="UP001279734"/>
    </source>
</evidence>
<feature type="region of interest" description="Disordered" evidence="1">
    <location>
        <begin position="84"/>
        <end position="179"/>
    </location>
</feature>
<dbReference type="PANTHER" id="PTHR33670:SF14">
    <property type="entry name" value="T20H2.15 PROTEIN"/>
    <property type="match status" value="1"/>
</dbReference>
<name>A0AAD3T856_NEPGR</name>
<gene>
    <name evidence="2" type="ORF">Nepgr_025639</name>
</gene>
<proteinExistence type="predicted"/>
<dbReference type="Proteomes" id="UP001279734">
    <property type="component" value="Unassembled WGS sequence"/>
</dbReference>
<keyword evidence="3" id="KW-1185">Reference proteome</keyword>
<dbReference type="EMBL" id="BSYO01000026">
    <property type="protein sequence ID" value="GMH23796.1"/>
    <property type="molecule type" value="Genomic_DNA"/>
</dbReference>
<feature type="compositionally biased region" description="Polar residues" evidence="1">
    <location>
        <begin position="135"/>
        <end position="145"/>
    </location>
</feature>
<dbReference type="AlphaFoldDB" id="A0AAD3T856"/>
<feature type="compositionally biased region" description="Basic and acidic residues" evidence="1">
    <location>
        <begin position="146"/>
        <end position="157"/>
    </location>
</feature>
<feature type="compositionally biased region" description="Polar residues" evidence="1">
    <location>
        <begin position="96"/>
        <end position="109"/>
    </location>
</feature>
<reference evidence="2" key="1">
    <citation type="submission" date="2023-05" db="EMBL/GenBank/DDBJ databases">
        <title>Nepenthes gracilis genome sequencing.</title>
        <authorList>
            <person name="Fukushima K."/>
        </authorList>
    </citation>
    <scope>NUCLEOTIDE SEQUENCE</scope>
    <source>
        <strain evidence="2">SING2019-196</strain>
    </source>
</reference>
<protein>
    <submittedName>
        <fullName evidence="2">Uncharacterized protein</fullName>
    </submittedName>
</protein>
<organism evidence="2 3">
    <name type="scientific">Nepenthes gracilis</name>
    <name type="common">Slender pitcher plant</name>
    <dbReference type="NCBI Taxonomy" id="150966"/>
    <lineage>
        <taxon>Eukaryota</taxon>
        <taxon>Viridiplantae</taxon>
        <taxon>Streptophyta</taxon>
        <taxon>Embryophyta</taxon>
        <taxon>Tracheophyta</taxon>
        <taxon>Spermatophyta</taxon>
        <taxon>Magnoliopsida</taxon>
        <taxon>eudicotyledons</taxon>
        <taxon>Gunneridae</taxon>
        <taxon>Pentapetalae</taxon>
        <taxon>Caryophyllales</taxon>
        <taxon>Nepenthaceae</taxon>
        <taxon>Nepenthes</taxon>
    </lineage>
</organism>
<comment type="caution">
    <text evidence="2">The sequence shown here is derived from an EMBL/GenBank/DDBJ whole genome shotgun (WGS) entry which is preliminary data.</text>
</comment>
<dbReference type="PANTHER" id="PTHR33670">
    <property type="entry name" value="SPLICING FACTOR, PROLINE- AND GLUTAMINE-RICH-LIKE"/>
    <property type="match status" value="1"/>
</dbReference>
<accession>A0AAD3T856</accession>
<evidence type="ECO:0000313" key="2">
    <source>
        <dbReference type="EMBL" id="GMH23796.1"/>
    </source>
</evidence>
<evidence type="ECO:0000256" key="1">
    <source>
        <dbReference type="SAM" id="MobiDB-lite"/>
    </source>
</evidence>
<feature type="region of interest" description="Disordered" evidence="1">
    <location>
        <begin position="1"/>
        <end position="34"/>
    </location>
</feature>